<dbReference type="PROSITE" id="PS50885">
    <property type="entry name" value="HAMP"/>
    <property type="match status" value="1"/>
</dbReference>
<evidence type="ECO:0000256" key="6">
    <source>
        <dbReference type="ARBA" id="ARBA00022679"/>
    </source>
</evidence>
<feature type="domain" description="Histidine kinase" evidence="15">
    <location>
        <begin position="220"/>
        <end position="431"/>
    </location>
</feature>
<keyword evidence="11 14" id="KW-1133">Transmembrane helix</keyword>
<dbReference type="InterPro" id="IPR003594">
    <property type="entry name" value="HATPase_dom"/>
</dbReference>
<dbReference type="InterPro" id="IPR003661">
    <property type="entry name" value="HisK_dim/P_dom"/>
</dbReference>
<reference evidence="17 18" key="2">
    <citation type="journal article" date="2022" name="Mar. Drugs">
        <title>Bioassay-Guided Fractionation Leads to the Detection of Cholic Acid Generated by the Rare Thalassomonas sp.</title>
        <authorList>
            <person name="Pheiffer F."/>
            <person name="Schneider Y.K."/>
            <person name="Hansen E.H."/>
            <person name="Andersen J.H."/>
            <person name="Isaksson J."/>
            <person name="Busche T."/>
            <person name="R C."/>
            <person name="Kalinowski J."/>
            <person name="Zyl L.V."/>
            <person name="Trindade M."/>
        </authorList>
    </citation>
    <scope>NUCLEOTIDE SEQUENCE [LARGE SCALE GENOMIC DNA]</scope>
    <source>
        <strain evidence="17 18">XOM25</strain>
    </source>
</reference>
<dbReference type="CDD" id="cd00082">
    <property type="entry name" value="HisKA"/>
    <property type="match status" value="1"/>
</dbReference>
<dbReference type="KEGG" id="tvd:SG34_011145"/>
<evidence type="ECO:0000256" key="1">
    <source>
        <dbReference type="ARBA" id="ARBA00000085"/>
    </source>
</evidence>
<keyword evidence="12" id="KW-0902">Two-component regulatory system</keyword>
<dbReference type="PROSITE" id="PS51257">
    <property type="entry name" value="PROKAR_LIPOPROTEIN"/>
    <property type="match status" value="1"/>
</dbReference>
<dbReference type="InterPro" id="IPR036097">
    <property type="entry name" value="HisK_dim/P_sf"/>
</dbReference>
<protein>
    <recommendedName>
        <fullName evidence="3">histidine kinase</fullName>
        <ecNumber evidence="3">2.7.13.3</ecNumber>
    </recommendedName>
</protein>
<keyword evidence="8" id="KW-0547">Nucleotide-binding</keyword>
<dbReference type="SMART" id="SM00388">
    <property type="entry name" value="HisKA"/>
    <property type="match status" value="1"/>
</dbReference>
<evidence type="ECO:0000256" key="8">
    <source>
        <dbReference type="ARBA" id="ARBA00022741"/>
    </source>
</evidence>
<dbReference type="SUPFAM" id="SSF55874">
    <property type="entry name" value="ATPase domain of HSP90 chaperone/DNA topoisomerase II/histidine kinase"/>
    <property type="match status" value="1"/>
</dbReference>
<evidence type="ECO:0000256" key="14">
    <source>
        <dbReference type="SAM" id="Phobius"/>
    </source>
</evidence>
<dbReference type="SMART" id="SM00304">
    <property type="entry name" value="HAMP"/>
    <property type="match status" value="1"/>
</dbReference>
<keyword evidence="18" id="KW-1185">Reference proteome</keyword>
<gene>
    <name evidence="17" type="ORF">SG34_011145</name>
</gene>
<keyword evidence="9 17" id="KW-0418">Kinase</keyword>
<evidence type="ECO:0000256" key="10">
    <source>
        <dbReference type="ARBA" id="ARBA00022840"/>
    </source>
</evidence>
<dbReference type="InterPro" id="IPR050398">
    <property type="entry name" value="HssS/ArlS-like"/>
</dbReference>
<keyword evidence="13 14" id="KW-0472">Membrane</keyword>
<feature type="transmembrane region" description="Helical" evidence="14">
    <location>
        <begin position="139"/>
        <end position="160"/>
    </location>
</feature>
<evidence type="ECO:0000256" key="4">
    <source>
        <dbReference type="ARBA" id="ARBA00022475"/>
    </source>
</evidence>
<dbReference type="EMBL" id="CP059733">
    <property type="protein sequence ID" value="WDE07387.1"/>
    <property type="molecule type" value="Genomic_DNA"/>
</dbReference>
<evidence type="ECO:0000256" key="7">
    <source>
        <dbReference type="ARBA" id="ARBA00022692"/>
    </source>
</evidence>
<name>A0AAE9Z6Y9_9GAMM</name>
<dbReference type="InterPro" id="IPR003660">
    <property type="entry name" value="HAMP_dom"/>
</dbReference>
<dbReference type="EC" id="2.7.13.3" evidence="3"/>
<dbReference type="Gene3D" id="3.30.565.10">
    <property type="entry name" value="Histidine kinase-like ATPase, C-terminal domain"/>
    <property type="match status" value="1"/>
</dbReference>
<dbReference type="GO" id="GO:0005524">
    <property type="term" value="F:ATP binding"/>
    <property type="evidence" value="ECO:0007669"/>
    <property type="project" value="UniProtKB-KW"/>
</dbReference>
<evidence type="ECO:0000256" key="11">
    <source>
        <dbReference type="ARBA" id="ARBA00022989"/>
    </source>
</evidence>
<evidence type="ECO:0000259" key="15">
    <source>
        <dbReference type="PROSITE" id="PS50109"/>
    </source>
</evidence>
<evidence type="ECO:0000256" key="5">
    <source>
        <dbReference type="ARBA" id="ARBA00022553"/>
    </source>
</evidence>
<dbReference type="Gene3D" id="1.10.287.130">
    <property type="match status" value="1"/>
</dbReference>
<accession>A0AAE9Z6Y9</accession>
<evidence type="ECO:0000313" key="18">
    <source>
        <dbReference type="Proteomes" id="UP000032352"/>
    </source>
</evidence>
<dbReference type="InterPro" id="IPR005467">
    <property type="entry name" value="His_kinase_dom"/>
</dbReference>
<dbReference type="SMART" id="SM00387">
    <property type="entry name" value="HATPase_c"/>
    <property type="match status" value="1"/>
</dbReference>
<dbReference type="PRINTS" id="PR00344">
    <property type="entry name" value="BCTRLSENSOR"/>
</dbReference>
<keyword evidence="10" id="KW-0067">ATP-binding</keyword>
<keyword evidence="7 14" id="KW-0812">Transmembrane</keyword>
<dbReference type="Pfam" id="PF02518">
    <property type="entry name" value="HATPase_c"/>
    <property type="match status" value="1"/>
</dbReference>
<dbReference type="AlphaFoldDB" id="A0AAE9Z6Y9"/>
<evidence type="ECO:0000256" key="9">
    <source>
        <dbReference type="ARBA" id="ARBA00022777"/>
    </source>
</evidence>
<evidence type="ECO:0000313" key="17">
    <source>
        <dbReference type="EMBL" id="WDE07387.1"/>
    </source>
</evidence>
<dbReference type="InterPro" id="IPR004358">
    <property type="entry name" value="Sig_transdc_His_kin-like_C"/>
</dbReference>
<comment type="catalytic activity">
    <reaction evidence="1">
        <text>ATP + protein L-histidine = ADP + protein N-phospho-L-histidine.</text>
        <dbReference type="EC" id="2.7.13.3"/>
    </reaction>
</comment>
<dbReference type="RefSeq" id="WP_044837918.1">
    <property type="nucleotide sequence ID" value="NZ_CP059733.1"/>
</dbReference>
<feature type="domain" description="HAMP" evidence="16">
    <location>
        <begin position="160"/>
        <end position="212"/>
    </location>
</feature>
<keyword evidence="4" id="KW-1003">Cell membrane</keyword>
<proteinExistence type="predicted"/>
<dbReference type="CDD" id="cd06225">
    <property type="entry name" value="HAMP"/>
    <property type="match status" value="1"/>
</dbReference>
<dbReference type="PANTHER" id="PTHR45528">
    <property type="entry name" value="SENSOR HISTIDINE KINASE CPXA"/>
    <property type="match status" value="1"/>
</dbReference>
<evidence type="ECO:0000259" key="16">
    <source>
        <dbReference type="PROSITE" id="PS50885"/>
    </source>
</evidence>
<dbReference type="GO" id="GO:0000155">
    <property type="term" value="F:phosphorelay sensor kinase activity"/>
    <property type="evidence" value="ECO:0007669"/>
    <property type="project" value="InterPro"/>
</dbReference>
<dbReference type="PROSITE" id="PS50109">
    <property type="entry name" value="HIS_KIN"/>
    <property type="match status" value="1"/>
</dbReference>
<keyword evidence="5" id="KW-0597">Phosphoprotein</keyword>
<sequence length="440" mass="49075">MRTLAAILYLIIVGCLILATYATESLVDSYYQEEISEEYRQYSQLLTLLIGRELTDNKTHNRQRLAYWRNYLDEEVDSIEIIPLPDTLTGKNKSQVEVIDISDQTDNLVVISALQQPGLDNKALKYNFISSYTDEYITAYYLSVVAIYFFLALVISLVSWGMYRYLKQISTVTRSLASGNFTSRMPGYRIPALDKLSKDINYMATALEDKTQENIILTGAIHHELRIPVTRLRLALDIALSGGSQEGIQELLLGMDEDLEELSSLMEEILTISRLRLNSVEIAKEEVDLAGLIQQTVEQLTGSVSGTNISINTKTHYALQANPTLLERALFNVVSNGVKYCRNKVEITLTREKDQIILSVADDGPGIEESEKTLILKPFYRTDKSRTRNTGGFGLGLAIANMVIKDTQGRISISDSPLGGAQINLHWPASTGQAPLSEAS</sequence>
<dbReference type="SUPFAM" id="SSF47384">
    <property type="entry name" value="Homodimeric domain of signal transducing histidine kinase"/>
    <property type="match status" value="1"/>
</dbReference>
<comment type="subcellular location">
    <subcellularLocation>
        <location evidence="2">Cell membrane</location>
        <topology evidence="2">Multi-pass membrane protein</topology>
    </subcellularLocation>
</comment>
<evidence type="ECO:0000256" key="3">
    <source>
        <dbReference type="ARBA" id="ARBA00012438"/>
    </source>
</evidence>
<organism evidence="17 18">
    <name type="scientific">Thalassomonas viridans</name>
    <dbReference type="NCBI Taxonomy" id="137584"/>
    <lineage>
        <taxon>Bacteria</taxon>
        <taxon>Pseudomonadati</taxon>
        <taxon>Pseudomonadota</taxon>
        <taxon>Gammaproteobacteria</taxon>
        <taxon>Alteromonadales</taxon>
        <taxon>Colwelliaceae</taxon>
        <taxon>Thalassomonas</taxon>
    </lineage>
</organism>
<evidence type="ECO:0000256" key="2">
    <source>
        <dbReference type="ARBA" id="ARBA00004651"/>
    </source>
</evidence>
<evidence type="ECO:0000256" key="12">
    <source>
        <dbReference type="ARBA" id="ARBA00023012"/>
    </source>
</evidence>
<dbReference type="InterPro" id="IPR036890">
    <property type="entry name" value="HATPase_C_sf"/>
</dbReference>
<dbReference type="GO" id="GO:0005886">
    <property type="term" value="C:plasma membrane"/>
    <property type="evidence" value="ECO:0007669"/>
    <property type="project" value="UniProtKB-SubCell"/>
</dbReference>
<evidence type="ECO:0000256" key="13">
    <source>
        <dbReference type="ARBA" id="ARBA00023136"/>
    </source>
</evidence>
<keyword evidence="6" id="KW-0808">Transferase</keyword>
<dbReference type="PANTHER" id="PTHR45528:SF1">
    <property type="entry name" value="SENSOR HISTIDINE KINASE CPXA"/>
    <property type="match status" value="1"/>
</dbReference>
<dbReference type="Proteomes" id="UP000032352">
    <property type="component" value="Chromosome"/>
</dbReference>
<reference evidence="17 18" key="1">
    <citation type="journal article" date="2015" name="Genome Announc.">
        <title>Draft Genome Sequences of Marine Isolates of Thalassomonas viridans and Thalassomonas actiniarum.</title>
        <authorList>
            <person name="Olonade I."/>
            <person name="van Zyl L.J."/>
            <person name="Trindade M."/>
        </authorList>
    </citation>
    <scope>NUCLEOTIDE SEQUENCE [LARGE SCALE GENOMIC DNA]</scope>
    <source>
        <strain evidence="17 18">XOM25</strain>
    </source>
</reference>